<gene>
    <name evidence="2" type="ORF">ACFOET_02575</name>
</gene>
<accession>A0ABV7JHC9</accession>
<sequence>MVDKAKREGIEKERARAKRLIEHERAKVKQERAKAYAEKLRSAAKMKNSGFDNAMIADVLELPIEEVEKL</sequence>
<dbReference type="EMBL" id="JBHRTA010000008">
    <property type="protein sequence ID" value="MFC3196492.1"/>
    <property type="molecule type" value="Genomic_DNA"/>
</dbReference>
<keyword evidence="1" id="KW-0175">Coiled coil</keyword>
<organism evidence="2 3">
    <name type="scientific">Parapedobacter deserti</name>
    <dbReference type="NCBI Taxonomy" id="1912957"/>
    <lineage>
        <taxon>Bacteria</taxon>
        <taxon>Pseudomonadati</taxon>
        <taxon>Bacteroidota</taxon>
        <taxon>Sphingobacteriia</taxon>
        <taxon>Sphingobacteriales</taxon>
        <taxon>Sphingobacteriaceae</taxon>
        <taxon>Parapedobacter</taxon>
    </lineage>
</organism>
<name>A0ABV7JHC9_9SPHI</name>
<evidence type="ECO:0008006" key="4">
    <source>
        <dbReference type="Google" id="ProtNLM"/>
    </source>
</evidence>
<comment type="caution">
    <text evidence="2">The sequence shown here is derived from an EMBL/GenBank/DDBJ whole genome shotgun (WGS) entry which is preliminary data.</text>
</comment>
<feature type="coiled-coil region" evidence="1">
    <location>
        <begin position="7"/>
        <end position="34"/>
    </location>
</feature>
<dbReference type="RefSeq" id="WP_379019256.1">
    <property type="nucleotide sequence ID" value="NZ_JBHRTA010000008.1"/>
</dbReference>
<evidence type="ECO:0000313" key="3">
    <source>
        <dbReference type="Proteomes" id="UP001595526"/>
    </source>
</evidence>
<evidence type="ECO:0000313" key="2">
    <source>
        <dbReference type="EMBL" id="MFC3196492.1"/>
    </source>
</evidence>
<evidence type="ECO:0000256" key="1">
    <source>
        <dbReference type="SAM" id="Coils"/>
    </source>
</evidence>
<reference evidence="3" key="1">
    <citation type="journal article" date="2019" name="Int. J. Syst. Evol. Microbiol.">
        <title>The Global Catalogue of Microorganisms (GCM) 10K type strain sequencing project: providing services to taxonomists for standard genome sequencing and annotation.</title>
        <authorList>
            <consortium name="The Broad Institute Genomics Platform"/>
            <consortium name="The Broad Institute Genome Sequencing Center for Infectious Disease"/>
            <person name="Wu L."/>
            <person name="Ma J."/>
        </authorList>
    </citation>
    <scope>NUCLEOTIDE SEQUENCE [LARGE SCALE GENOMIC DNA]</scope>
    <source>
        <strain evidence="3">KCTC 52416</strain>
    </source>
</reference>
<protein>
    <recommendedName>
        <fullName evidence="4">Transposase</fullName>
    </recommendedName>
</protein>
<dbReference type="Proteomes" id="UP001595526">
    <property type="component" value="Unassembled WGS sequence"/>
</dbReference>
<keyword evidence="3" id="KW-1185">Reference proteome</keyword>
<proteinExistence type="predicted"/>